<protein>
    <submittedName>
        <fullName evidence="1">Uncharacterized protein</fullName>
    </submittedName>
</protein>
<evidence type="ECO:0000313" key="1">
    <source>
        <dbReference type="EMBL" id="CCD25682.1"/>
    </source>
</evidence>
<dbReference type="InterPro" id="IPR020301">
    <property type="entry name" value="Mrx7"/>
</dbReference>
<dbReference type="Proteomes" id="UP000000689">
    <property type="component" value="Chromosome 6"/>
</dbReference>
<dbReference type="GeneID" id="11497020"/>
<dbReference type="EMBL" id="HE580272">
    <property type="protein sequence ID" value="CCD25682.1"/>
    <property type="molecule type" value="Genomic_DNA"/>
</dbReference>
<dbReference type="KEGG" id="ndi:NDAI_0F03640"/>
<gene>
    <name evidence="1" type="primary">NDAI0F03640</name>
    <name evidence="1" type="ordered locus">NDAI_0F03640</name>
</gene>
<proteinExistence type="predicted"/>
<dbReference type="HOGENOM" id="CLU_177980_0_0_1"/>
<dbReference type="OMA" id="RILFWDE"/>
<dbReference type="OrthoDB" id="4138121at2759"/>
<name>G0WD21_NAUDC</name>
<evidence type="ECO:0000313" key="2">
    <source>
        <dbReference type="Proteomes" id="UP000000689"/>
    </source>
</evidence>
<accession>G0WD21</accession>
<dbReference type="Pfam" id="PF10906">
    <property type="entry name" value="Mrx7"/>
    <property type="match status" value="1"/>
</dbReference>
<organism evidence="1 2">
    <name type="scientific">Naumovozyma dairenensis (strain ATCC 10597 / BCRC 20456 / CBS 421 / NBRC 0211 / NRRL Y-12639)</name>
    <name type="common">Saccharomyces dairenensis</name>
    <dbReference type="NCBI Taxonomy" id="1071378"/>
    <lineage>
        <taxon>Eukaryota</taxon>
        <taxon>Fungi</taxon>
        <taxon>Dikarya</taxon>
        <taxon>Ascomycota</taxon>
        <taxon>Saccharomycotina</taxon>
        <taxon>Saccharomycetes</taxon>
        <taxon>Saccharomycetales</taxon>
        <taxon>Saccharomycetaceae</taxon>
        <taxon>Naumovozyma</taxon>
    </lineage>
</organism>
<dbReference type="AlphaFoldDB" id="G0WD21"/>
<dbReference type="eggNOG" id="ENOG502S73A">
    <property type="taxonomic scope" value="Eukaryota"/>
</dbReference>
<reference evidence="1 2" key="1">
    <citation type="journal article" date="2011" name="Proc. Natl. Acad. Sci. U.S.A.">
        <title>Evolutionary erosion of yeast sex chromosomes by mating-type switching accidents.</title>
        <authorList>
            <person name="Gordon J.L."/>
            <person name="Armisen D."/>
            <person name="Proux-Wera E."/>
            <person name="Oheigeartaigh S.S."/>
            <person name="Byrne K.P."/>
            <person name="Wolfe K.H."/>
        </authorList>
    </citation>
    <scope>NUCLEOTIDE SEQUENCE [LARGE SCALE GENOMIC DNA]</scope>
    <source>
        <strain evidence="2">ATCC 10597 / BCRC 20456 / CBS 421 / NBRC 0211 / NRRL Y-12639</strain>
    </source>
</reference>
<dbReference type="RefSeq" id="XP_003670925.1">
    <property type="nucleotide sequence ID" value="XM_003670877.1"/>
</dbReference>
<keyword evidence="2" id="KW-1185">Reference proteome</keyword>
<sequence length="85" mass="10453">MRGPPRSLQEWLYYKLLESPSFHKFVGNIYRKVNGIKDVPPPEFMSDIHFLYTPTRKHKFKAFRMLFFDEYRTFFGFSRKTDKFF</sequence>